<evidence type="ECO:0000313" key="3">
    <source>
        <dbReference type="Proteomes" id="UP000198356"/>
    </source>
</evidence>
<dbReference type="SUPFAM" id="SSF52096">
    <property type="entry name" value="ClpP/crotonase"/>
    <property type="match status" value="1"/>
</dbReference>
<dbReference type="AlphaFoldDB" id="A0A239LNH3"/>
<feature type="region of interest" description="Disordered" evidence="1">
    <location>
        <begin position="321"/>
        <end position="371"/>
    </location>
</feature>
<accession>A0A239LNH3</accession>
<dbReference type="Pfam" id="PF01972">
    <property type="entry name" value="SDH_protease"/>
    <property type="match status" value="1"/>
</dbReference>
<dbReference type="Gene3D" id="3.90.226.10">
    <property type="entry name" value="2-enoyl-CoA Hydratase, Chain A, domain 1"/>
    <property type="match status" value="1"/>
</dbReference>
<evidence type="ECO:0000256" key="1">
    <source>
        <dbReference type="SAM" id="MobiDB-lite"/>
    </source>
</evidence>
<feature type="compositionally biased region" description="Basic and acidic residues" evidence="1">
    <location>
        <begin position="342"/>
        <end position="355"/>
    </location>
</feature>
<dbReference type="PANTHER" id="PTHR35984">
    <property type="entry name" value="PERIPLASMIC SERINE PROTEASE"/>
    <property type="match status" value="1"/>
</dbReference>
<gene>
    <name evidence="2" type="ORF">SAMN05421770_107158</name>
</gene>
<dbReference type="InterPro" id="IPR029045">
    <property type="entry name" value="ClpP/crotonase-like_dom_sf"/>
</dbReference>
<protein>
    <submittedName>
        <fullName evidence="2">Serine dehydrogenase proteinase</fullName>
    </submittedName>
</protein>
<keyword evidence="3" id="KW-1185">Reference proteome</keyword>
<feature type="compositionally biased region" description="Polar residues" evidence="1">
    <location>
        <begin position="321"/>
        <end position="338"/>
    </location>
</feature>
<dbReference type="InterPro" id="IPR002825">
    <property type="entry name" value="Pept_S49_ser-pept_pro"/>
</dbReference>
<dbReference type="GO" id="GO:0016020">
    <property type="term" value="C:membrane"/>
    <property type="evidence" value="ECO:0007669"/>
    <property type="project" value="InterPro"/>
</dbReference>
<name>A0A239LNH3_9BACT</name>
<reference evidence="2 3" key="1">
    <citation type="submission" date="2017-06" db="EMBL/GenBank/DDBJ databases">
        <authorList>
            <person name="Kim H.J."/>
            <person name="Triplett B.A."/>
        </authorList>
    </citation>
    <scope>NUCLEOTIDE SEQUENCE [LARGE SCALE GENOMIC DNA]</scope>
    <source>
        <strain evidence="2 3">DSM 18704</strain>
    </source>
</reference>
<dbReference type="Proteomes" id="UP000198356">
    <property type="component" value="Unassembled WGS sequence"/>
</dbReference>
<evidence type="ECO:0000313" key="2">
    <source>
        <dbReference type="EMBL" id="SNT31925.1"/>
    </source>
</evidence>
<dbReference type="OrthoDB" id="1493005at2"/>
<proteinExistence type="predicted"/>
<organism evidence="2 3">
    <name type="scientific">Granulicella rosea</name>
    <dbReference type="NCBI Taxonomy" id="474952"/>
    <lineage>
        <taxon>Bacteria</taxon>
        <taxon>Pseudomonadati</taxon>
        <taxon>Acidobacteriota</taxon>
        <taxon>Terriglobia</taxon>
        <taxon>Terriglobales</taxon>
        <taxon>Acidobacteriaceae</taxon>
        <taxon>Granulicella</taxon>
    </lineage>
</organism>
<dbReference type="EMBL" id="FZOU01000007">
    <property type="protein sequence ID" value="SNT31925.1"/>
    <property type="molecule type" value="Genomic_DNA"/>
</dbReference>
<sequence>MCPIHRTTTARAVSRAIFWKIRLGCIRFSGARYTLHLWECRVENQIETVATTIAEATDSDILLYSGDIERPYDDKLLDICLERKRRKNVMLLLCSRGGNPDAAYRMARGLQDYYEKFTVLLAGRCKSAGTLIAIGAHELVMSDHAELGPLDIQLGKKDELFETASGLTVLSALTELENKAFELFENAFLRIKIRSDGSVTFKTATLIATELAKGVVAPIMAQVDPMHVGEVSRAMKIGQEYGRRLSDLSKNLGSDALSALVDEYPSHGFVIDRKEAAKLFVNVRNTTEDEGLLVSLLRSVMRTPKTDGPILFFMSKTKTEVSNDSDNASGVSEGTNTAGARDGADQEAVRDEDPPRPGVISELFAHEKTGT</sequence>
<dbReference type="PANTHER" id="PTHR35984:SF1">
    <property type="entry name" value="PERIPLASMIC SERINE PROTEASE"/>
    <property type="match status" value="1"/>
</dbReference>